<reference evidence="2 3" key="1">
    <citation type="journal article" date="2014" name="BMC Genomics">
        <title>Comparative genomics of the major fungal agents of human and animal Sporotrichosis: Sporothrix schenckii and Sporothrix brasiliensis.</title>
        <authorList>
            <person name="Teixeira M.M."/>
            <person name="de Almeida L.G."/>
            <person name="Kubitschek-Barreira P."/>
            <person name="Alves F.L."/>
            <person name="Kioshima E.S."/>
            <person name="Abadio A.K."/>
            <person name="Fernandes L."/>
            <person name="Derengowski L.S."/>
            <person name="Ferreira K.S."/>
            <person name="Souza R.C."/>
            <person name="Ruiz J.C."/>
            <person name="de Andrade N.C."/>
            <person name="Paes H.C."/>
            <person name="Nicola A.M."/>
            <person name="Albuquerque P."/>
            <person name="Gerber A.L."/>
            <person name="Martins V.P."/>
            <person name="Peconick L.D."/>
            <person name="Neto A.V."/>
            <person name="Chaucanez C.B."/>
            <person name="Silva P.A."/>
            <person name="Cunha O.L."/>
            <person name="de Oliveira F.F."/>
            <person name="dos Santos T.C."/>
            <person name="Barros A.L."/>
            <person name="Soares M.A."/>
            <person name="de Oliveira L.M."/>
            <person name="Marini M.M."/>
            <person name="Villalobos-Duno H."/>
            <person name="Cunha M.M."/>
            <person name="de Hoog S."/>
            <person name="da Silveira J.F."/>
            <person name="Henrissat B."/>
            <person name="Nino-Vega G.A."/>
            <person name="Cisalpino P.S."/>
            <person name="Mora-Montes H.M."/>
            <person name="Almeida S.R."/>
            <person name="Stajich J.E."/>
            <person name="Lopes-Bezerra L.M."/>
            <person name="Vasconcelos A.T."/>
            <person name="Felipe M.S."/>
        </authorList>
    </citation>
    <scope>NUCLEOTIDE SEQUENCE [LARGE SCALE GENOMIC DNA]</scope>
    <source>
        <strain evidence="2 3">1099-18</strain>
    </source>
</reference>
<dbReference type="GO" id="GO:0005815">
    <property type="term" value="C:microtubule organizing center"/>
    <property type="evidence" value="ECO:0007669"/>
    <property type="project" value="TreeGrafter"/>
</dbReference>
<feature type="region of interest" description="Disordered" evidence="1">
    <location>
        <begin position="1"/>
        <end position="32"/>
    </location>
</feature>
<dbReference type="VEuPathDB" id="FungiDB:SPSK_04032"/>
<reference evidence="2 3" key="2">
    <citation type="journal article" date="2015" name="Eukaryot. Cell">
        <title>Asexual propagation of a virulent clone complex in a human and feline outbreak of sporotrichosis.</title>
        <authorList>
            <person name="Teixeira Mde M."/>
            <person name="Rodrigues A.M."/>
            <person name="Tsui C.K."/>
            <person name="de Almeida L.G."/>
            <person name="Van Diepeningen A.D."/>
            <person name="van den Ende B.G."/>
            <person name="Fernandes G.F."/>
            <person name="Kano R."/>
            <person name="Hamelin R.C."/>
            <person name="Lopes-Bezerra L.M."/>
            <person name="Vasconcelos A.T."/>
            <person name="de Hoog S."/>
            <person name="de Camargo Z.P."/>
            <person name="Felipe M.S."/>
        </authorList>
    </citation>
    <scope>NUCLEOTIDE SEQUENCE [LARGE SCALE GENOMIC DNA]</scope>
    <source>
        <strain evidence="2 3">1099-18</strain>
    </source>
</reference>
<dbReference type="Gene3D" id="2.130.10.10">
    <property type="entry name" value="YVTN repeat-like/Quinoprotein amine dehydrogenase"/>
    <property type="match status" value="2"/>
</dbReference>
<dbReference type="EMBL" id="AXCR01000010">
    <property type="protein sequence ID" value="KJR83173.1"/>
    <property type="molecule type" value="Genomic_DNA"/>
</dbReference>
<name>A0A0F2M0D3_SPOSC</name>
<dbReference type="GeneID" id="27666122"/>
<dbReference type="Proteomes" id="UP000033710">
    <property type="component" value="Unassembled WGS sequence"/>
</dbReference>
<feature type="region of interest" description="Disordered" evidence="1">
    <location>
        <begin position="53"/>
        <end position="75"/>
    </location>
</feature>
<organism evidence="2 3">
    <name type="scientific">Sporothrix schenckii 1099-18</name>
    <dbReference type="NCBI Taxonomy" id="1397361"/>
    <lineage>
        <taxon>Eukaryota</taxon>
        <taxon>Fungi</taxon>
        <taxon>Dikarya</taxon>
        <taxon>Ascomycota</taxon>
        <taxon>Pezizomycotina</taxon>
        <taxon>Sordariomycetes</taxon>
        <taxon>Sordariomycetidae</taxon>
        <taxon>Ophiostomatales</taxon>
        <taxon>Ophiostomataceae</taxon>
        <taxon>Sporothrix</taxon>
    </lineage>
</organism>
<dbReference type="PANTHER" id="PTHR16220:SF0">
    <property type="entry name" value="WD REPEAT-CONTAINING PROTEIN WRAP73"/>
    <property type="match status" value="1"/>
</dbReference>
<dbReference type="PANTHER" id="PTHR16220">
    <property type="entry name" value="WD REPEAT PROTEIN 8-RELATED"/>
    <property type="match status" value="1"/>
</dbReference>
<gene>
    <name evidence="2" type="ORF">SPSK_04032</name>
</gene>
<dbReference type="SUPFAM" id="SSF69322">
    <property type="entry name" value="Tricorn protease domain 2"/>
    <property type="match status" value="1"/>
</dbReference>
<dbReference type="OrthoDB" id="308690at2759"/>
<comment type="caution">
    <text evidence="2">The sequence shown here is derived from an EMBL/GenBank/DDBJ whole genome shotgun (WGS) entry which is preliminary data.</text>
</comment>
<dbReference type="AlphaFoldDB" id="A0A0F2M0D3"/>
<sequence>MRPSLHSDASRQEPQGRHVLHNPANGFCDKQTIPESQTSDRALLSNLVNQYRQHSSTRASTAVPHEPNAPETHSELDASIARPQISDNAHRPPAIMRFSRKFKASSHCLPSPDGRLVATLLPTGIHIQAVDRLEEFADVIELPTDLSVSAIVSFQWSPTSQRVLVATADQILVAAVLASTGGEEKPFRAVIRNPSLPVVAKPAFVGFGPSDDQVCLCSAYGVKFAVFSLLTGKTVEILNPKLFSSVSVFSRGFSFRPDSNHLSLLTRTAGKDWVSVHDPAASTPIASWAPDTIDAQGLVWSPDGHWLTVWESPAYGRKILFYTPDGYIFKTWTGVPHAGATRQSNGDGDGGYGDFETHIDTHIADELLGSGVRLVQYSANARILAVGDVSRTVRLIDVASITTYKRLVHPTSLRPRTSASSMIWQEQIGPSAVSGVCHSFVEATQDVSPPGRSASTSTDASGISSGCTLLAFDCASALLATRLEEAPTTVWVWSAETGQLCSVLMLHANVSAATWHPSTPATLLITCDGEKHQGLGVVWNPLKDEPPQVGDFLRYYPLTTNEGHLPLSGAPTGKHRLTWLHLDGIPPSLFYSDGHEFSLVALDEGDQHEYKATDSVPWPEADIPAAPSYLSNRQWALEDRVREESPLELVPASVEIEGASVLDDTFHYKRED</sequence>
<dbReference type="RefSeq" id="XP_016585849.1">
    <property type="nucleotide sequence ID" value="XM_016730845.1"/>
</dbReference>
<dbReference type="KEGG" id="ssck:SPSK_04032"/>
<accession>A0A0F2M0D3</accession>
<evidence type="ECO:0000313" key="2">
    <source>
        <dbReference type="EMBL" id="KJR83173.1"/>
    </source>
</evidence>
<dbReference type="GO" id="GO:1990810">
    <property type="term" value="P:microtubule anchoring at mitotic spindle pole body"/>
    <property type="evidence" value="ECO:0007669"/>
    <property type="project" value="TreeGrafter"/>
</dbReference>
<dbReference type="InterPro" id="IPR052778">
    <property type="entry name" value="Centrosome-WD_assoc"/>
</dbReference>
<protein>
    <submittedName>
        <fullName evidence="2">WD40 repeat-like protein</fullName>
    </submittedName>
</protein>
<evidence type="ECO:0000256" key="1">
    <source>
        <dbReference type="SAM" id="MobiDB-lite"/>
    </source>
</evidence>
<evidence type="ECO:0000313" key="3">
    <source>
        <dbReference type="Proteomes" id="UP000033710"/>
    </source>
</evidence>
<dbReference type="InterPro" id="IPR015943">
    <property type="entry name" value="WD40/YVTN_repeat-like_dom_sf"/>
</dbReference>
<proteinExistence type="predicted"/>
<dbReference type="GO" id="GO:1990811">
    <property type="term" value="C:MWP complex"/>
    <property type="evidence" value="ECO:0007669"/>
    <property type="project" value="TreeGrafter"/>
</dbReference>